<proteinExistence type="predicted"/>
<name>A0AAV0D1R5_9ASTE</name>
<dbReference type="Proteomes" id="UP001152523">
    <property type="component" value="Unassembled WGS sequence"/>
</dbReference>
<dbReference type="AlphaFoldDB" id="A0AAV0D1R5"/>
<evidence type="ECO:0000313" key="3">
    <source>
        <dbReference type="Proteomes" id="UP001152523"/>
    </source>
</evidence>
<protein>
    <recommendedName>
        <fullName evidence="1">Transposase MuDR plant domain-containing protein</fullName>
    </recommendedName>
</protein>
<keyword evidence="3" id="KW-1185">Reference proteome</keyword>
<organism evidence="2 3">
    <name type="scientific">Cuscuta epithymum</name>
    <dbReference type="NCBI Taxonomy" id="186058"/>
    <lineage>
        <taxon>Eukaryota</taxon>
        <taxon>Viridiplantae</taxon>
        <taxon>Streptophyta</taxon>
        <taxon>Embryophyta</taxon>
        <taxon>Tracheophyta</taxon>
        <taxon>Spermatophyta</taxon>
        <taxon>Magnoliopsida</taxon>
        <taxon>eudicotyledons</taxon>
        <taxon>Gunneridae</taxon>
        <taxon>Pentapetalae</taxon>
        <taxon>asterids</taxon>
        <taxon>lamiids</taxon>
        <taxon>Solanales</taxon>
        <taxon>Convolvulaceae</taxon>
        <taxon>Cuscuteae</taxon>
        <taxon>Cuscuta</taxon>
        <taxon>Cuscuta subgen. Cuscuta</taxon>
    </lineage>
</organism>
<reference evidence="2" key="1">
    <citation type="submission" date="2022-07" db="EMBL/GenBank/DDBJ databases">
        <authorList>
            <person name="Macas J."/>
            <person name="Novak P."/>
            <person name="Neumann P."/>
        </authorList>
    </citation>
    <scope>NUCLEOTIDE SEQUENCE</scope>
</reference>
<dbReference type="EMBL" id="CAMAPF010000058">
    <property type="protein sequence ID" value="CAH9087547.1"/>
    <property type="molecule type" value="Genomic_DNA"/>
</dbReference>
<dbReference type="Pfam" id="PF03108">
    <property type="entry name" value="DBD_Tnp_Mut"/>
    <property type="match status" value="1"/>
</dbReference>
<sequence>MVAPPVFIVDDETLKFYLYMKCLQSDVAKLPLCVEFKSETVSVLHDFVPLHNSVAHGSTTSSLSLHVSDSDCSNQWNGLHSNLASIDEEDEFCSSSEGNISSSTILPNFSGVGSKSLSLQSASVNHPVDIISHYHPTCVMINTIYTNKADLLHHLKLYIITNSFQFRTLTSKKKELHVICLDPSCEWAVHAVRLDGVQMFEIRRFDVVHTFSVDYRQFNSRHATSSVGIYYPGLLLFRSPRHYPVRSPSS</sequence>
<feature type="domain" description="Transposase MuDR plant" evidence="1">
    <location>
        <begin position="155"/>
        <end position="202"/>
    </location>
</feature>
<evidence type="ECO:0000313" key="2">
    <source>
        <dbReference type="EMBL" id="CAH9087547.1"/>
    </source>
</evidence>
<gene>
    <name evidence="2" type="ORF">CEPIT_LOCUS10193</name>
</gene>
<accession>A0AAV0D1R5</accession>
<dbReference type="InterPro" id="IPR004332">
    <property type="entry name" value="Transposase_MuDR"/>
</dbReference>
<evidence type="ECO:0000259" key="1">
    <source>
        <dbReference type="Pfam" id="PF03108"/>
    </source>
</evidence>
<comment type="caution">
    <text evidence="2">The sequence shown here is derived from an EMBL/GenBank/DDBJ whole genome shotgun (WGS) entry which is preliminary data.</text>
</comment>